<evidence type="ECO:0000256" key="13">
    <source>
        <dbReference type="ARBA" id="ARBA00023286"/>
    </source>
</evidence>
<feature type="transmembrane region" description="Helical" evidence="17">
    <location>
        <begin position="1282"/>
        <end position="1302"/>
    </location>
</feature>
<evidence type="ECO:0000256" key="4">
    <source>
        <dbReference type="ARBA" id="ARBA00022692"/>
    </source>
</evidence>
<comment type="similarity">
    <text evidence="1">Belongs to the glutamate-gated ion channel (TC 1.A.10.1) family.</text>
</comment>
<protein>
    <recommendedName>
        <fullName evidence="22">Ionotropic glutamate receptor C-terminal domain-containing protein</fullName>
    </recommendedName>
</protein>
<evidence type="ECO:0000256" key="16">
    <source>
        <dbReference type="SAM" id="MobiDB-lite"/>
    </source>
</evidence>
<dbReference type="Pfam" id="PF10613">
    <property type="entry name" value="Lig_chan-Glu_bd"/>
    <property type="match status" value="1"/>
</dbReference>
<evidence type="ECO:0000256" key="12">
    <source>
        <dbReference type="ARBA" id="ARBA00023257"/>
    </source>
</evidence>
<evidence type="ECO:0000256" key="17">
    <source>
        <dbReference type="SAM" id="Phobius"/>
    </source>
</evidence>
<evidence type="ECO:0000256" key="3">
    <source>
        <dbReference type="ARBA" id="ARBA00022475"/>
    </source>
</evidence>
<feature type="transmembrane region" description="Helical" evidence="17">
    <location>
        <begin position="610"/>
        <end position="631"/>
    </location>
</feature>
<organism evidence="20 21">
    <name type="scientific">Tigriopus californicus</name>
    <name type="common">Marine copepod</name>
    <dbReference type="NCBI Taxonomy" id="6832"/>
    <lineage>
        <taxon>Eukaryota</taxon>
        <taxon>Metazoa</taxon>
        <taxon>Ecdysozoa</taxon>
        <taxon>Arthropoda</taxon>
        <taxon>Crustacea</taxon>
        <taxon>Multicrustacea</taxon>
        <taxon>Hexanauplia</taxon>
        <taxon>Copepoda</taxon>
        <taxon>Harpacticoida</taxon>
        <taxon>Harpacticidae</taxon>
        <taxon>Tigriopus</taxon>
    </lineage>
</organism>
<keyword evidence="12" id="KW-0628">Postsynaptic cell membrane</keyword>
<dbReference type="SUPFAM" id="SSF53822">
    <property type="entry name" value="Periplasmic binding protein-like I"/>
    <property type="match status" value="1"/>
</dbReference>
<dbReference type="FunFam" id="3.40.190.10:FF:000060">
    <property type="entry name" value="Glutamate receptor ionotropic, kainate 1"/>
    <property type="match status" value="1"/>
</dbReference>
<dbReference type="GO" id="GO:0045211">
    <property type="term" value="C:postsynaptic membrane"/>
    <property type="evidence" value="ECO:0007669"/>
    <property type="project" value="UniProtKB-SubCell"/>
</dbReference>
<keyword evidence="7" id="KW-0770">Synapse</keyword>
<feature type="transmembrane region" description="Helical" evidence="17">
    <location>
        <begin position="643"/>
        <end position="665"/>
    </location>
</feature>
<dbReference type="EMBL" id="VCGU01000004">
    <property type="protein sequence ID" value="TRY76305.1"/>
    <property type="molecule type" value="Genomic_DNA"/>
</dbReference>
<keyword evidence="8" id="KW-0406">Ion transport</keyword>
<dbReference type="FunFam" id="1.10.287.70:FF:000105">
    <property type="entry name" value="Eye-enriched kainate receptor, isoform A"/>
    <property type="match status" value="1"/>
</dbReference>
<evidence type="ECO:0000256" key="2">
    <source>
        <dbReference type="ARBA" id="ARBA00022448"/>
    </source>
</evidence>
<keyword evidence="14" id="KW-0407">Ion channel</keyword>
<evidence type="ECO:0000256" key="7">
    <source>
        <dbReference type="ARBA" id="ARBA00023018"/>
    </source>
</evidence>
<gene>
    <name evidence="20" type="ORF">TCAL_06372</name>
</gene>
<dbReference type="SUPFAM" id="SSF53850">
    <property type="entry name" value="Periplasmic binding protein-like II"/>
    <property type="match status" value="1"/>
</dbReference>
<keyword evidence="5" id="KW-0732">Signal</keyword>
<evidence type="ECO:0000256" key="15">
    <source>
        <dbReference type="ARBA" id="ARBA00034104"/>
    </source>
</evidence>
<comment type="subcellular location">
    <subcellularLocation>
        <location evidence="15">Postsynaptic cell membrane</location>
        <topology evidence="15">Multi-pass membrane protein</topology>
    </subcellularLocation>
</comment>
<keyword evidence="3" id="KW-1003">Cell membrane</keyword>
<feature type="transmembrane region" description="Helical" evidence="17">
    <location>
        <begin position="830"/>
        <end position="852"/>
    </location>
</feature>
<dbReference type="SMART" id="SM00918">
    <property type="entry name" value="Lig_chan-Glu_bd"/>
    <property type="match status" value="1"/>
</dbReference>
<evidence type="ECO:0008006" key="22">
    <source>
        <dbReference type="Google" id="ProtNLM"/>
    </source>
</evidence>
<evidence type="ECO:0000256" key="5">
    <source>
        <dbReference type="ARBA" id="ARBA00022729"/>
    </source>
</evidence>
<evidence type="ECO:0000256" key="9">
    <source>
        <dbReference type="ARBA" id="ARBA00023136"/>
    </source>
</evidence>
<feature type="transmembrane region" description="Helical" evidence="17">
    <location>
        <begin position="908"/>
        <end position="927"/>
    </location>
</feature>
<dbReference type="STRING" id="6832.A0A553PF38"/>
<feature type="compositionally biased region" description="Basic residues" evidence="16">
    <location>
        <begin position="1441"/>
        <end position="1450"/>
    </location>
</feature>
<dbReference type="InterPro" id="IPR019594">
    <property type="entry name" value="Glu/Gly-bd"/>
</dbReference>
<dbReference type="GO" id="GO:0007166">
    <property type="term" value="P:cell surface receptor signaling pathway"/>
    <property type="evidence" value="ECO:0007669"/>
    <property type="project" value="UniProtKB-ARBA"/>
</dbReference>
<keyword evidence="21" id="KW-1185">Reference proteome</keyword>
<keyword evidence="2" id="KW-0813">Transport</keyword>
<feature type="domain" description="Ionotropic glutamate receptor C-terminal" evidence="18">
    <location>
        <begin position="1046"/>
        <end position="1259"/>
    </location>
</feature>
<feature type="domain" description="Ionotropic glutamate receptor L-glutamate and glycine-binding" evidence="19">
    <location>
        <begin position="491"/>
        <end position="556"/>
    </location>
</feature>
<keyword evidence="4 17" id="KW-0812">Transmembrane</keyword>
<evidence type="ECO:0000256" key="10">
    <source>
        <dbReference type="ARBA" id="ARBA00023170"/>
    </source>
</evidence>
<dbReference type="GO" id="GO:0022824">
    <property type="term" value="F:transmitter-gated monoatomic ion channel activity"/>
    <property type="evidence" value="ECO:0007669"/>
    <property type="project" value="UniProtKB-ARBA"/>
</dbReference>
<sequence>MPGLGIDFDNRVLIHVIPEGVQTLVSSSSRKPLAKINMMWSRVPNYWCRPRGSSGGSRALWNQGDGWKIFFVLITVTSHSAGSLPNTIKIGGLFDMSDSVEEISFRYAVDRVNGDRDILPNSRLTAQIDRIQPEDSFYASKQVCRDLQMGIAGVFGPQSGVTASHVQSICDALEVPHIETRWDYRLVREDYSVNLHPYPQALGQAYADMVTAMNWKSCLILYEESEGLVRLQEVLKLSPKRLDIKIQIRQLDPGPGGDHRPLLKDIKQLGENRIILDCKNDHVQEILKQAQQVGIMTAYHTFFITTLDLHLVELEELKYGGTNITAFRLVDPDLEEVQNMIEDIKFEGGRGGRKTSDLNRSTIRTETALIFDAVHLFSRALTDLDRSQELSQVSLNCDGPGTWQYGNSLINYMKMVEMNGLTGKIQFDSRGFRSDFDLDIVELKKEGLSRVGRWNRGAGANFTRNFTESYSEIIESLHNKTLVVTTILAEPYTMYKENSAVLSGNEQFEGYSVDLVDAISKILGFNYSFRLVEDGKHGSYNKDTGTWNGMVGELLSQKADLAVGDLTITYEREQGVDFTMPFMNLGVTILFTKPTAKDPNLFSFLSPLSLGVWIYMATAYLAVSLLLYLLASYSVSVRMGEPLSATAILNLLCGHGIILVTSVLANRFVLEFLSKKRNTPSKKILDDHLTHQTRMGLWANIPRVVLMLRIALGPWAPFLQSPIVFFVFYIFECFFAISVITSIDVNILMRYLLIFHEPLLIKWKPEVWWMESSKLLVYIFTIFCVLGIGGDILQDIVCFRDTYNGLLAFWSGMALRQNFIFPLINTTYHIVASLVTLGVHIQIRTLVHTNFVSKRGITSRQRKHRYRQNARNFSQVCVFQLFRSVFCVSLNIFPLLPSQFTMSDEGNLIYLSLSTLYSFYVSCCPALSHGLTIFLTSYHQAYGGGVSQTQPRLSVHKIFTISRAKETHKLAHSSNIFDAKRSLHLFPGRISSTCTAKVSPIGDKSISPYERGVDALIVSRSDNKGCRLARSDPIYDTLFSGNGRVVRTIGTQVEDREDDHDVFTLMNSFWFMIASLLQQGTDLLPRAISTRMVAGMWWFFTLIMISSYTANLAAFLTVERMDSPIESAEDLSKQHSIKYGCLQGGSTAGFFSDSKIDTYSRMWVFMSSDKSNFVSSNALGVDRVLKENGKYAFLMESTSVEYVIERNCKLTQIGGLMDSKGYGIALPPNSPFRTPISSAILQLQEGGKLHMLKEKWWKQRKGGGKCKEVKDKEANELNLKNVGGVFLVLMMGLVLACFIACLERCWKNRKPRYDQMPGVSHSGGHLSTCTNDTSENLGCHEGLPVRFENGHINHNHLDLAGHAPNCHSSGLTGSMGHIPPNIMADTGGFLTSSLSAASLNQPSCAVPMHEHHRPSSSVTSTPGGGSGWAMMTNSNGGSRHVVSHRHHQHHHQEQCPHYNGAEYKFHEAPS</sequence>
<dbReference type="SMART" id="SM00079">
    <property type="entry name" value="PBPe"/>
    <property type="match status" value="2"/>
</dbReference>
<keyword evidence="11" id="KW-0325">Glycoprotein</keyword>
<feature type="transmembrane region" description="Helical" evidence="17">
    <location>
        <begin position="775"/>
        <end position="793"/>
    </location>
</feature>
<feature type="region of interest" description="Disordered" evidence="16">
    <location>
        <begin position="1406"/>
        <end position="1461"/>
    </location>
</feature>
<evidence type="ECO:0000313" key="21">
    <source>
        <dbReference type="Proteomes" id="UP000318571"/>
    </source>
</evidence>
<evidence type="ECO:0000256" key="8">
    <source>
        <dbReference type="ARBA" id="ARBA00023065"/>
    </source>
</evidence>
<dbReference type="InterPro" id="IPR015683">
    <property type="entry name" value="Ionotropic_Glu_rcpt"/>
</dbReference>
<keyword evidence="13" id="KW-1071">Ligand-gated ion channel</keyword>
<dbReference type="Pfam" id="PF01094">
    <property type="entry name" value="ANF_receptor"/>
    <property type="match status" value="1"/>
</dbReference>
<dbReference type="Gene3D" id="3.40.50.2300">
    <property type="match status" value="2"/>
</dbReference>
<dbReference type="InterPro" id="IPR028082">
    <property type="entry name" value="Peripla_BP_I"/>
</dbReference>
<feature type="transmembrane region" description="Helical" evidence="17">
    <location>
        <begin position="873"/>
        <end position="896"/>
    </location>
</feature>
<keyword evidence="6 17" id="KW-1133">Transmembrane helix</keyword>
<dbReference type="InterPro" id="IPR001320">
    <property type="entry name" value="Iontro_rcpt_C"/>
</dbReference>
<dbReference type="Gene3D" id="3.40.190.10">
    <property type="entry name" value="Periplasmic binding protein-like II"/>
    <property type="match status" value="2"/>
</dbReference>
<evidence type="ECO:0000256" key="11">
    <source>
        <dbReference type="ARBA" id="ARBA00023180"/>
    </source>
</evidence>
<dbReference type="Gene3D" id="1.10.287.70">
    <property type="match status" value="2"/>
</dbReference>
<dbReference type="PANTHER" id="PTHR18966">
    <property type="entry name" value="IONOTROPIC GLUTAMATE RECEPTOR"/>
    <property type="match status" value="1"/>
</dbReference>
<feature type="transmembrane region" description="Helical" evidence="17">
    <location>
        <begin position="1096"/>
        <end position="1118"/>
    </location>
</feature>
<keyword evidence="10" id="KW-0675">Receptor</keyword>
<evidence type="ECO:0000313" key="20">
    <source>
        <dbReference type="EMBL" id="TRY76305.1"/>
    </source>
</evidence>
<proteinExistence type="inferred from homology"/>
<dbReference type="FunFam" id="3.40.190.10:FF:000001">
    <property type="entry name" value="Glutamate receptor ionotropic, kainate 2"/>
    <property type="match status" value="1"/>
</dbReference>
<evidence type="ECO:0000256" key="1">
    <source>
        <dbReference type="ARBA" id="ARBA00008685"/>
    </source>
</evidence>
<evidence type="ECO:0000259" key="18">
    <source>
        <dbReference type="SMART" id="SM00079"/>
    </source>
</evidence>
<evidence type="ECO:0000256" key="14">
    <source>
        <dbReference type="ARBA" id="ARBA00023303"/>
    </source>
</evidence>
<evidence type="ECO:0000259" key="19">
    <source>
        <dbReference type="SMART" id="SM00918"/>
    </source>
</evidence>
<feature type="domain" description="Ionotropic glutamate receptor C-terminal" evidence="18">
    <location>
        <begin position="481"/>
        <end position="654"/>
    </location>
</feature>
<keyword evidence="9 17" id="KW-0472">Membrane</keyword>
<reference evidence="20 21" key="1">
    <citation type="journal article" date="2018" name="Nat. Ecol. Evol.">
        <title>Genomic signatures of mitonuclear coevolution across populations of Tigriopus californicus.</title>
        <authorList>
            <person name="Barreto F.S."/>
            <person name="Watson E.T."/>
            <person name="Lima T.G."/>
            <person name="Willett C.S."/>
            <person name="Edmands S."/>
            <person name="Li W."/>
            <person name="Burton R.S."/>
        </authorList>
    </citation>
    <scope>NUCLEOTIDE SEQUENCE [LARGE SCALE GENOMIC DNA]</scope>
    <source>
        <strain evidence="20 21">San Diego</strain>
    </source>
</reference>
<dbReference type="CDD" id="cd06382">
    <property type="entry name" value="PBP1_iGluR_Kainate"/>
    <property type="match status" value="1"/>
</dbReference>
<dbReference type="InterPro" id="IPR001828">
    <property type="entry name" value="ANF_lig-bd_rcpt"/>
</dbReference>
<comment type="caution">
    <text evidence="20">The sequence shown here is derived from an EMBL/GenBank/DDBJ whole genome shotgun (WGS) entry which is preliminary data.</text>
</comment>
<feature type="transmembrane region" description="Helical" evidence="17">
    <location>
        <begin position="724"/>
        <end position="755"/>
    </location>
</feature>
<evidence type="ECO:0000256" key="6">
    <source>
        <dbReference type="ARBA" id="ARBA00022989"/>
    </source>
</evidence>
<accession>A0A553PF38</accession>
<name>A0A553PF38_TIGCA</name>
<dbReference type="Proteomes" id="UP000318571">
    <property type="component" value="Chromosome 5"/>
</dbReference>
<dbReference type="Pfam" id="PF00060">
    <property type="entry name" value="Lig_chan"/>
    <property type="match status" value="1"/>
</dbReference>